<dbReference type="SUPFAM" id="SSF81301">
    <property type="entry name" value="Nucleotidyltransferase"/>
    <property type="match status" value="1"/>
</dbReference>
<evidence type="ECO:0000313" key="14">
    <source>
        <dbReference type="Proteomes" id="UP000006160"/>
    </source>
</evidence>
<dbReference type="InterPro" id="IPR050264">
    <property type="entry name" value="Bact_CCA-adding_enz_type3_sf"/>
</dbReference>
<dbReference type="GO" id="GO:0000049">
    <property type="term" value="F:tRNA binding"/>
    <property type="evidence" value="ECO:0007669"/>
    <property type="project" value="TreeGrafter"/>
</dbReference>
<dbReference type="InterPro" id="IPR032810">
    <property type="entry name" value="CCA-adding_enz_C"/>
</dbReference>
<feature type="domain" description="tRNA nucleotidyltransferase/poly(A) polymerase RNA and SrmB- binding" evidence="11">
    <location>
        <begin position="204"/>
        <end position="262"/>
    </location>
</feature>
<dbReference type="GO" id="GO:0000166">
    <property type="term" value="F:nucleotide binding"/>
    <property type="evidence" value="ECO:0007669"/>
    <property type="project" value="UniProtKB-KW"/>
</dbReference>
<geneLocation type="plasmid" evidence="13 14">
    <name>pCLG2</name>
</geneLocation>
<evidence type="ECO:0000256" key="5">
    <source>
        <dbReference type="ARBA" id="ARBA00022723"/>
    </source>
</evidence>
<dbReference type="GO" id="GO:0046872">
    <property type="term" value="F:metal ion binding"/>
    <property type="evidence" value="ECO:0007669"/>
    <property type="project" value="UniProtKB-KW"/>
</dbReference>
<evidence type="ECO:0000256" key="7">
    <source>
        <dbReference type="ARBA" id="ARBA00022842"/>
    </source>
</evidence>
<dbReference type="InterPro" id="IPR032828">
    <property type="entry name" value="PolyA_RNA-bd"/>
</dbReference>
<keyword evidence="7" id="KW-0460">Magnesium</keyword>
<dbReference type="PANTHER" id="PTHR46173">
    <property type="entry name" value="CCA TRNA NUCLEOTIDYLTRANSFERASE 1, MITOCHONDRIAL"/>
    <property type="match status" value="1"/>
</dbReference>
<dbReference type="SUPFAM" id="SSF81891">
    <property type="entry name" value="Poly A polymerase C-terminal region-like"/>
    <property type="match status" value="1"/>
</dbReference>
<evidence type="ECO:0000256" key="4">
    <source>
        <dbReference type="ARBA" id="ARBA00022695"/>
    </source>
</evidence>
<dbReference type="InterPro" id="IPR002646">
    <property type="entry name" value="PolA_pol_head_dom"/>
</dbReference>
<dbReference type="EMBL" id="CP001660">
    <property type="protein sequence ID" value="ACT33736.1"/>
    <property type="molecule type" value="Genomic_DNA"/>
</dbReference>
<dbReference type="Proteomes" id="UP000006160">
    <property type="component" value="Plasmid pCLG2"/>
</dbReference>
<proteinExistence type="inferred from homology"/>
<dbReference type="Gene3D" id="1.10.246.80">
    <property type="match status" value="1"/>
</dbReference>
<keyword evidence="8 9" id="KW-0694">RNA-binding</keyword>
<dbReference type="Gene3D" id="1.10.3090.10">
    <property type="entry name" value="cca-adding enzyme, domain 2"/>
    <property type="match status" value="1"/>
</dbReference>
<dbReference type="GO" id="GO:0008033">
    <property type="term" value="P:tRNA processing"/>
    <property type="evidence" value="ECO:0007669"/>
    <property type="project" value="UniProtKB-KW"/>
</dbReference>
<organism evidence="13 14">
    <name type="scientific">Clostridium botulinum D str. 1873</name>
    <dbReference type="NCBI Taxonomy" id="592027"/>
    <lineage>
        <taxon>Bacteria</taxon>
        <taxon>Bacillati</taxon>
        <taxon>Bacillota</taxon>
        <taxon>Clostridia</taxon>
        <taxon>Eubacteriales</taxon>
        <taxon>Clostridiaceae</taxon>
        <taxon>Clostridium</taxon>
    </lineage>
</organism>
<keyword evidence="5" id="KW-0479">Metal-binding</keyword>
<evidence type="ECO:0000256" key="1">
    <source>
        <dbReference type="ARBA" id="ARBA00001946"/>
    </source>
</evidence>
<keyword evidence="4 13" id="KW-0548">Nucleotidyltransferase</keyword>
<accession>A0A9N7AZ60</accession>
<protein>
    <submittedName>
        <fullName evidence="13">Poly A polymerase family protein</fullName>
        <ecNumber evidence="13">2.7.7.72</ecNumber>
    </submittedName>
</protein>
<comment type="similarity">
    <text evidence="9">Belongs to the tRNA nucleotidyltransferase/poly(A) polymerase family.</text>
</comment>
<dbReference type="AlphaFoldDB" id="A0A9N7AZ60"/>
<keyword evidence="2 9" id="KW-0808">Transferase</keyword>
<dbReference type="EC" id="2.7.7.72" evidence="13"/>
<feature type="domain" description="Poly A polymerase head" evidence="10">
    <location>
        <begin position="53"/>
        <end position="176"/>
    </location>
</feature>
<keyword evidence="3" id="KW-0819">tRNA processing</keyword>
<evidence type="ECO:0000259" key="11">
    <source>
        <dbReference type="Pfam" id="PF12627"/>
    </source>
</evidence>
<gene>
    <name evidence="13" type="primary">pcnB</name>
    <name evidence="13" type="ORF">CLG_A0049</name>
</gene>
<dbReference type="Gene3D" id="3.30.460.10">
    <property type="entry name" value="Beta Polymerase, domain 2"/>
    <property type="match status" value="1"/>
</dbReference>
<dbReference type="InterPro" id="IPR043519">
    <property type="entry name" value="NT_sf"/>
</dbReference>
<dbReference type="Pfam" id="PF01743">
    <property type="entry name" value="PolyA_pol"/>
    <property type="match status" value="1"/>
</dbReference>
<comment type="cofactor">
    <cofactor evidence="1">
        <name>Mg(2+)</name>
        <dbReference type="ChEBI" id="CHEBI:18420"/>
    </cofactor>
</comment>
<evidence type="ECO:0000256" key="9">
    <source>
        <dbReference type="RuleBase" id="RU003953"/>
    </source>
</evidence>
<evidence type="ECO:0000256" key="2">
    <source>
        <dbReference type="ARBA" id="ARBA00022679"/>
    </source>
</evidence>
<feature type="domain" description="CCA-adding enzyme C-terminal" evidence="12">
    <location>
        <begin position="325"/>
        <end position="467"/>
    </location>
</feature>
<reference evidence="13 14" key="1">
    <citation type="submission" date="2009-10" db="EMBL/GenBank/DDBJ databases">
        <authorList>
            <person name="Joardar V."/>
            <person name="Shrivastava S."/>
            <person name="Brinkac L.M."/>
            <person name="Harkins D.M."/>
            <person name="Durkin A.S."/>
            <person name="Sutton G."/>
        </authorList>
    </citation>
    <scope>NUCLEOTIDE SEQUENCE [LARGE SCALE GENOMIC DNA]</scope>
    <source>
        <strain evidence="14">D str. 1873</strain>
        <plasmid evidence="13 14">pCLG2</plasmid>
    </source>
</reference>
<evidence type="ECO:0000256" key="6">
    <source>
        <dbReference type="ARBA" id="ARBA00022741"/>
    </source>
</evidence>
<sequence length="470" mass="55421">MNIDELKENKQKLKLQKYYFYKKNSYLKNNIKIKIPKWVNYIIHKLQEFNYEAYIVGGCVRDSLLEKKPNDWDITTSALPNEVINIFKNLGYTILPTGLKHGTVTIVINNEHYEVTTYRIDGEYEDNRHPNEVEFTRNLKEDLNRRDFTINSMAYNHKDGLIDYFNSKNDLDSRIIKCVGDPVKRFSEDALRILRAYRFAAQLDFKIENKTLNATRQLKGNLKNISIERIRDEINKILLTDSTIFFQLYKFGILKIIFPELHQCHNVEQNSPYHMKNLFNHIINSVLNIEPKLHLKLTMLLHAICTVQCKTTDEKGIDYFHNHEELSSYKAKKILKRMKYDNNTINKVSILIKYHNRKIDSNKSIRKLLSLIGEDNFRDLLKVKEADIKAQNLKYYHERHNKLIEIEARLNEILSKNQCFLLKDLKVNGRDLLELGYSGKDIGDILNNLLEKVLENPDLNDKNKLISIIK</sequence>
<dbReference type="GO" id="GO:0004810">
    <property type="term" value="F:CCA tRNA nucleotidyltransferase activity"/>
    <property type="evidence" value="ECO:0007669"/>
    <property type="project" value="UniProtKB-EC"/>
</dbReference>
<name>A0A9N7AZ60_CLOBO</name>
<keyword evidence="13" id="KW-0614">Plasmid</keyword>
<dbReference type="Pfam" id="PF12627">
    <property type="entry name" value="PolyA_pol_RNAbd"/>
    <property type="match status" value="1"/>
</dbReference>
<keyword evidence="6" id="KW-0547">Nucleotide-binding</keyword>
<evidence type="ECO:0000256" key="3">
    <source>
        <dbReference type="ARBA" id="ARBA00022694"/>
    </source>
</evidence>
<dbReference type="CDD" id="cd05398">
    <property type="entry name" value="NT_ClassII-CCAase"/>
    <property type="match status" value="1"/>
</dbReference>
<evidence type="ECO:0000259" key="12">
    <source>
        <dbReference type="Pfam" id="PF13735"/>
    </source>
</evidence>
<dbReference type="PANTHER" id="PTHR46173:SF1">
    <property type="entry name" value="CCA TRNA NUCLEOTIDYLTRANSFERASE 1, MITOCHONDRIAL"/>
    <property type="match status" value="1"/>
</dbReference>
<evidence type="ECO:0000259" key="10">
    <source>
        <dbReference type="Pfam" id="PF01743"/>
    </source>
</evidence>
<dbReference type="Pfam" id="PF13735">
    <property type="entry name" value="tRNA_NucTran2_2"/>
    <property type="match status" value="1"/>
</dbReference>
<evidence type="ECO:0000313" key="13">
    <source>
        <dbReference type="EMBL" id="ACT33736.1"/>
    </source>
</evidence>
<evidence type="ECO:0000256" key="8">
    <source>
        <dbReference type="ARBA" id="ARBA00022884"/>
    </source>
</evidence>